<dbReference type="STRING" id="1434108.MSBRM_3379"/>
<name>A0A0E3QXJ8_METBA</name>
<dbReference type="GO" id="GO:0005509">
    <property type="term" value="F:calcium ion binding"/>
    <property type="evidence" value="ECO:0007669"/>
    <property type="project" value="InterPro"/>
</dbReference>
<dbReference type="InterPro" id="IPR013687">
    <property type="entry name" value="Disaggr-rel"/>
</dbReference>
<evidence type="ECO:0000313" key="4">
    <source>
        <dbReference type="EMBL" id="AKB56377.1"/>
    </source>
</evidence>
<sequence>MLKRELGIFFFVSCLILASVPTALCLSPAPTVYVAGDGSGDFNCDGKNDHVQINQALKFVAGNSKYTTVHLKGPFTYVIDDTLLIGSNTILEGDSNAVIKLVNNAGWATMKPMIKQMSSSGNSNIVIRGFEIDGNHDGNPKVSKGKGYYNMIYFTNCNNIKVYNMYMHDGLGDGLRIKYGKNIKFYKNRIYKLGHDGLFAIQCKNIKAWKNRITCRTNSGLRIWNSNHVKFYNNVIDSFYHWSAGGPGIQIEKSAGIMDDIEIYDNTISNTYGPGIWLFNYDTSATKNQGKNVHIYHNVFYGTGTNPSITWVGGILGSGFHDTLIENNVFDGVYHAAIVSMSPDGFFSNYKSKYTTIVRNNIIVNTQKRTKSPSGTGYGIMNYLSETHSFVLENNCLYKNSAGKYKGCTSKSDIYLNPLFVSQKYHDYHLQSVAGHWNGKKWVKDKVSSPCIDSGCASSDYSKEPENNGNRINIGRYGNTIYASLSSSSQVKTVQSSLINSISGATNETDEDLNFTAEVFDVDKDNFTYSEDLSVDTQGPVIDSIPETTVNIGETLNFTVKASDVNGDNLIFSASALPAGASFDEAGVFSWTPSDGQEGLYTIAFEVRDGIFNDSEVAIISVVEEASLNLSNVYDNYLYEVSPEGFCLNNLSLGLEE</sequence>
<dbReference type="InterPro" id="IPR013783">
    <property type="entry name" value="Ig-like_fold"/>
</dbReference>
<evidence type="ECO:0000259" key="3">
    <source>
        <dbReference type="Pfam" id="PF13229"/>
    </source>
</evidence>
<dbReference type="GeneID" id="24846720"/>
<dbReference type="AlphaFoldDB" id="A0A0E3QXJ8"/>
<dbReference type="Gene3D" id="2.60.40.10">
    <property type="entry name" value="Immunoglobulins"/>
    <property type="match status" value="1"/>
</dbReference>
<feature type="domain" description="Right handed beta helix" evidence="3">
    <location>
        <begin position="117"/>
        <end position="236"/>
    </location>
</feature>
<dbReference type="Pfam" id="PF13229">
    <property type="entry name" value="Beta_helix"/>
    <property type="match status" value="1"/>
</dbReference>
<reference evidence="4 5" key="1">
    <citation type="submission" date="2014-07" db="EMBL/GenBank/DDBJ databases">
        <title>Methanogenic archaea and the global carbon cycle.</title>
        <authorList>
            <person name="Henriksen J.R."/>
            <person name="Luke J."/>
            <person name="Reinhart S."/>
            <person name="Benedict M.N."/>
            <person name="Youngblut N.D."/>
            <person name="Metcalf M.E."/>
            <person name="Whitaker R.J."/>
            <person name="Metcalf W.W."/>
        </authorList>
    </citation>
    <scope>NUCLEOTIDE SEQUENCE [LARGE SCALE GENOMIC DNA]</scope>
    <source>
        <strain evidence="4 5">MS</strain>
    </source>
</reference>
<dbReference type="RefSeq" id="WP_048122404.1">
    <property type="nucleotide sequence ID" value="NZ_CP009528.1"/>
</dbReference>
<dbReference type="EMBL" id="CP009528">
    <property type="protein sequence ID" value="AKB56377.1"/>
    <property type="molecule type" value="Genomic_DNA"/>
</dbReference>
<gene>
    <name evidence="4" type="ORF">MSBRM_3379</name>
</gene>
<dbReference type="Pfam" id="PF05345">
    <property type="entry name" value="He_PIG"/>
    <property type="match status" value="1"/>
</dbReference>
<dbReference type="Pfam" id="PF08480">
    <property type="entry name" value="Disaggr_assoc"/>
    <property type="match status" value="1"/>
</dbReference>
<dbReference type="FunFam" id="2.160.20.10:FF:000069">
    <property type="entry name" value="Uncharacterized protein"/>
    <property type="match status" value="1"/>
</dbReference>
<feature type="domain" description="Disaggregatase-related" evidence="2">
    <location>
        <begin position="258"/>
        <end position="455"/>
    </location>
</feature>
<accession>A0A0E3QXJ8</accession>
<dbReference type="SUPFAM" id="SSF49313">
    <property type="entry name" value="Cadherin-like"/>
    <property type="match status" value="1"/>
</dbReference>
<dbReference type="HOGENOM" id="CLU_012607_1_0_2"/>
<dbReference type="InterPro" id="IPR015919">
    <property type="entry name" value="Cadherin-like_sf"/>
</dbReference>
<dbReference type="SMART" id="SM00710">
    <property type="entry name" value="PbH1"/>
    <property type="match status" value="9"/>
</dbReference>
<keyword evidence="1" id="KW-0677">Repeat</keyword>
<proteinExistence type="predicted"/>
<dbReference type="Gene3D" id="2.160.20.10">
    <property type="entry name" value="Single-stranded right-handed beta-helix, Pectin lyase-like"/>
    <property type="match status" value="1"/>
</dbReference>
<dbReference type="Proteomes" id="UP000033033">
    <property type="component" value="Chromosome"/>
</dbReference>
<dbReference type="InterPro" id="IPR051550">
    <property type="entry name" value="SCF-Subunits/Alg-Epimerases"/>
</dbReference>
<dbReference type="PANTHER" id="PTHR22990:SF15">
    <property type="entry name" value="F-BOX ONLY PROTEIN 10"/>
    <property type="match status" value="1"/>
</dbReference>
<dbReference type="InterPro" id="IPR006626">
    <property type="entry name" value="PbH1"/>
</dbReference>
<dbReference type="InterPro" id="IPR012334">
    <property type="entry name" value="Pectin_lyas_fold"/>
</dbReference>
<keyword evidence="5" id="KW-1185">Reference proteome</keyword>
<dbReference type="PATRIC" id="fig|1434108.4.peg.4256"/>
<dbReference type="KEGG" id="mby:MSBRM_3379"/>
<dbReference type="PANTHER" id="PTHR22990">
    <property type="entry name" value="F-BOX ONLY PROTEIN"/>
    <property type="match status" value="1"/>
</dbReference>
<organism evidence="4 5">
    <name type="scientific">Methanosarcina barkeri MS</name>
    <dbReference type="NCBI Taxonomy" id="1434108"/>
    <lineage>
        <taxon>Archaea</taxon>
        <taxon>Methanobacteriati</taxon>
        <taxon>Methanobacteriota</taxon>
        <taxon>Stenosarchaea group</taxon>
        <taxon>Methanomicrobia</taxon>
        <taxon>Methanosarcinales</taxon>
        <taxon>Methanosarcinaceae</taxon>
        <taxon>Methanosarcina</taxon>
    </lineage>
</organism>
<dbReference type="InterPro" id="IPR039448">
    <property type="entry name" value="Beta_helix"/>
</dbReference>
<evidence type="ECO:0000313" key="5">
    <source>
        <dbReference type="Proteomes" id="UP000033033"/>
    </source>
</evidence>
<dbReference type="GO" id="GO:0016020">
    <property type="term" value="C:membrane"/>
    <property type="evidence" value="ECO:0007669"/>
    <property type="project" value="InterPro"/>
</dbReference>
<dbReference type="InterPro" id="IPR011050">
    <property type="entry name" value="Pectin_lyase_fold/virulence"/>
</dbReference>
<evidence type="ECO:0000256" key="1">
    <source>
        <dbReference type="ARBA" id="ARBA00022737"/>
    </source>
</evidence>
<protein>
    <submittedName>
        <fullName evidence="4">Uncharacterized protein</fullName>
    </submittedName>
</protein>
<dbReference type="SUPFAM" id="SSF51126">
    <property type="entry name" value="Pectin lyase-like"/>
    <property type="match status" value="1"/>
</dbReference>
<evidence type="ECO:0000259" key="2">
    <source>
        <dbReference type="Pfam" id="PF08480"/>
    </source>
</evidence>